<organism evidence="2 3">
    <name type="scientific">Planktothrix agardhii CCAP 1459/11A</name>
    <dbReference type="NCBI Taxonomy" id="282420"/>
    <lineage>
        <taxon>Bacteria</taxon>
        <taxon>Bacillati</taxon>
        <taxon>Cyanobacteriota</taxon>
        <taxon>Cyanophyceae</taxon>
        <taxon>Oscillatoriophycideae</taxon>
        <taxon>Oscillatoriales</taxon>
        <taxon>Microcoleaceae</taxon>
        <taxon>Planktothrix</taxon>
    </lineage>
</organism>
<accession>A0A4P5ZB51</accession>
<dbReference type="Gene3D" id="3.10.20.90">
    <property type="entry name" value="Phosphatidylinositol 3-kinase Catalytic Subunit, Chain A, domain 1"/>
    <property type="match status" value="1"/>
</dbReference>
<dbReference type="RefSeq" id="WP_027248767.1">
    <property type="nucleotide sequence ID" value="NZ_BJCD01000032.1"/>
</dbReference>
<dbReference type="InterPro" id="IPR000626">
    <property type="entry name" value="Ubiquitin-like_dom"/>
</dbReference>
<comment type="caution">
    <text evidence="2">The sequence shown here is derived from an EMBL/GenBank/DDBJ whole genome shotgun (WGS) entry which is preliminary data.</text>
</comment>
<sequence>MADQISLMIRTADGTRKSAVALPQDLTIEQLLQATQQRWNLPSNTSYNLRLERTGQQLNPSATLGSVGLQENDVLEVLPNLEAGQK</sequence>
<reference evidence="3" key="1">
    <citation type="submission" date="2019-02" db="EMBL/GenBank/DDBJ databases">
        <title>Draft genome sequence of Planktothrix agardhii NIES-905.</title>
        <authorList>
            <person name="Yamaguchi H."/>
            <person name="Suzuki S."/>
            <person name="Kawachi M."/>
        </authorList>
    </citation>
    <scope>NUCLEOTIDE SEQUENCE [LARGE SCALE GENOMIC DNA]</scope>
    <source>
        <strain evidence="3">CCAP 1459/11A</strain>
    </source>
</reference>
<dbReference type="InterPro" id="IPR029071">
    <property type="entry name" value="Ubiquitin-like_domsf"/>
</dbReference>
<proteinExistence type="predicted"/>
<dbReference type="Pfam" id="PF11976">
    <property type="entry name" value="Rad60-SLD"/>
    <property type="match status" value="1"/>
</dbReference>
<evidence type="ECO:0000259" key="1">
    <source>
        <dbReference type="PROSITE" id="PS50053"/>
    </source>
</evidence>
<dbReference type="Proteomes" id="UP000299794">
    <property type="component" value="Unassembled WGS sequence"/>
</dbReference>
<dbReference type="PROSITE" id="PS50053">
    <property type="entry name" value="UBIQUITIN_2"/>
    <property type="match status" value="1"/>
</dbReference>
<evidence type="ECO:0000313" key="2">
    <source>
        <dbReference type="EMBL" id="GDZ93230.1"/>
    </source>
</evidence>
<protein>
    <recommendedName>
        <fullName evidence="1">Ubiquitin-like domain-containing protein</fullName>
    </recommendedName>
</protein>
<name>A0A4P5ZB51_PLAAG</name>
<gene>
    <name evidence="2" type="ORF">PA905_10650</name>
</gene>
<dbReference type="EMBL" id="BJCD01000032">
    <property type="protein sequence ID" value="GDZ93230.1"/>
    <property type="molecule type" value="Genomic_DNA"/>
</dbReference>
<dbReference type="SUPFAM" id="SSF54236">
    <property type="entry name" value="Ubiquitin-like"/>
    <property type="match status" value="1"/>
</dbReference>
<feature type="domain" description="Ubiquitin-like" evidence="1">
    <location>
        <begin position="5"/>
        <end position="84"/>
    </location>
</feature>
<evidence type="ECO:0000313" key="3">
    <source>
        <dbReference type="Proteomes" id="UP000299794"/>
    </source>
</evidence>
<dbReference type="InterPro" id="IPR022617">
    <property type="entry name" value="Rad60/SUMO-like_dom"/>
</dbReference>
<dbReference type="AlphaFoldDB" id="A0A4P5ZB51"/>